<comment type="caution">
    <text evidence="8">The sequence shown here is derived from an EMBL/GenBank/DDBJ whole genome shotgun (WGS) entry which is preliminary data.</text>
</comment>
<dbReference type="PANTHER" id="PTHR10961">
    <property type="entry name" value="PEROXISOMAL SARCOSINE OXIDASE"/>
    <property type="match status" value="1"/>
</dbReference>
<comment type="similarity">
    <text evidence="2">Belongs to the MSOX/MTOX family.</text>
</comment>
<dbReference type="SUPFAM" id="SSF51905">
    <property type="entry name" value="FAD/NAD(P)-binding domain"/>
    <property type="match status" value="1"/>
</dbReference>
<protein>
    <submittedName>
        <fullName evidence="8">Putative fructosyl amino acid oxidase</fullName>
    </submittedName>
</protein>
<evidence type="ECO:0000256" key="6">
    <source>
        <dbReference type="SAM" id="MobiDB-lite"/>
    </source>
</evidence>
<sequence>MDIAVGGAPSAQMERSILIVGGGTFGTSTAYHLSRRGYNSVTVLDRWAAPSSEAAGNDINKVIRADYPEQLYASLATEATEIWKDPNGMFGGLYHRCGWLIAASGISLPFIESSVETAGKLGFEQAQPMSPGAIHKRWPAFTGEMDGWKSYWNSSAGWADARTALSRMASATMEAGVKYISGDAGYVKQLLFDETSTCIGAKCADGNARFADVVIVAAGASAASVLDMKGQLVAKGHTVGHIQLSPEEVEKYKNIPIVDHLEEGILFPPQNDGVIKFGAVNFVTNYAKSHPDVSLPRYRSDNPNDDIPKPHEMQIRKWLKGIIPELADREWFETRICWDADMPDYNFLISPHPSHPNLKLAVGGSAHGFKFFPVIGKYIVDMLEDKLDPETAKKWRWRPGATLAESAPNPHPTPLKDLNEIPGWAETATAPTTAKS</sequence>
<evidence type="ECO:0000256" key="5">
    <source>
        <dbReference type="ARBA" id="ARBA00023002"/>
    </source>
</evidence>
<feature type="region of interest" description="Disordered" evidence="6">
    <location>
        <begin position="398"/>
        <end position="436"/>
    </location>
</feature>
<dbReference type="InterPro" id="IPR045170">
    <property type="entry name" value="MTOX"/>
</dbReference>
<dbReference type="Gene3D" id="3.30.9.10">
    <property type="entry name" value="D-Amino Acid Oxidase, subunit A, domain 2"/>
    <property type="match status" value="1"/>
</dbReference>
<dbReference type="Pfam" id="PF01266">
    <property type="entry name" value="DAO"/>
    <property type="match status" value="1"/>
</dbReference>
<keyword evidence="5" id="KW-0560">Oxidoreductase</keyword>
<evidence type="ECO:0000259" key="7">
    <source>
        <dbReference type="Pfam" id="PF01266"/>
    </source>
</evidence>
<proteinExistence type="inferred from homology"/>
<evidence type="ECO:0000256" key="2">
    <source>
        <dbReference type="ARBA" id="ARBA00010989"/>
    </source>
</evidence>
<dbReference type="Gene3D" id="3.50.50.60">
    <property type="entry name" value="FAD/NAD(P)-binding domain"/>
    <property type="match status" value="1"/>
</dbReference>
<evidence type="ECO:0000313" key="9">
    <source>
        <dbReference type="Proteomes" id="UP000053317"/>
    </source>
</evidence>
<dbReference type="PANTHER" id="PTHR10961:SF26">
    <property type="entry name" value="L-SACCHAROPINE OXIDASE"/>
    <property type="match status" value="1"/>
</dbReference>
<dbReference type="GO" id="GO:0051698">
    <property type="term" value="F:saccharopine oxidase activity"/>
    <property type="evidence" value="ECO:0007669"/>
    <property type="project" value="TreeGrafter"/>
</dbReference>
<dbReference type="GO" id="GO:0008115">
    <property type="term" value="F:sarcosine oxidase activity"/>
    <property type="evidence" value="ECO:0007669"/>
    <property type="project" value="TreeGrafter"/>
</dbReference>
<keyword evidence="3" id="KW-0285">Flavoprotein</keyword>
<comment type="cofactor">
    <cofactor evidence="1">
        <name>FAD</name>
        <dbReference type="ChEBI" id="CHEBI:57692"/>
    </cofactor>
</comment>
<reference evidence="8 9" key="1">
    <citation type="submission" date="2015-05" db="EMBL/GenBank/DDBJ databases">
        <title>Distinctive expansion of gene families associated with plant cell wall degradation and secondary metabolism in the genomes of grapevine trunk pathogens.</title>
        <authorList>
            <person name="Lawrence D.P."/>
            <person name="Travadon R."/>
            <person name="Rolshausen P.E."/>
            <person name="Baumgartner K."/>
        </authorList>
    </citation>
    <scope>NUCLEOTIDE SEQUENCE [LARGE SCALE GENOMIC DNA]</scope>
    <source>
        <strain evidence="8">UCRPC4</strain>
    </source>
</reference>
<feature type="domain" description="FAD dependent oxidoreductase" evidence="7">
    <location>
        <begin position="17"/>
        <end position="382"/>
    </location>
</feature>
<dbReference type="InterPro" id="IPR036188">
    <property type="entry name" value="FAD/NAD-bd_sf"/>
</dbReference>
<dbReference type="InterPro" id="IPR006076">
    <property type="entry name" value="FAD-dep_OxRdtase"/>
</dbReference>
<evidence type="ECO:0000256" key="1">
    <source>
        <dbReference type="ARBA" id="ARBA00001974"/>
    </source>
</evidence>
<evidence type="ECO:0000313" key="8">
    <source>
        <dbReference type="EMBL" id="KKY18798.1"/>
    </source>
</evidence>
<dbReference type="GO" id="GO:0050660">
    <property type="term" value="F:flavin adenine dinucleotide binding"/>
    <property type="evidence" value="ECO:0007669"/>
    <property type="project" value="InterPro"/>
</dbReference>
<keyword evidence="9" id="KW-1185">Reference proteome</keyword>
<dbReference type="Proteomes" id="UP000053317">
    <property type="component" value="Unassembled WGS sequence"/>
</dbReference>
<reference evidence="8 9" key="2">
    <citation type="submission" date="2015-05" db="EMBL/GenBank/DDBJ databases">
        <authorList>
            <person name="Morales-Cruz A."/>
            <person name="Amrine K.C."/>
            <person name="Cantu D."/>
        </authorList>
    </citation>
    <scope>NUCLEOTIDE SEQUENCE [LARGE SCALE GENOMIC DNA]</scope>
    <source>
        <strain evidence="8">UCRPC4</strain>
    </source>
</reference>
<keyword evidence="4" id="KW-0274">FAD</keyword>
<dbReference type="OrthoDB" id="2219495at2759"/>
<name>A0A0G2G4S8_PHACM</name>
<evidence type="ECO:0000256" key="4">
    <source>
        <dbReference type="ARBA" id="ARBA00022827"/>
    </source>
</evidence>
<dbReference type="AlphaFoldDB" id="A0A0G2G4S8"/>
<gene>
    <name evidence="8" type="ORF">UCRPC4_g04778</name>
</gene>
<accession>A0A0G2G4S8</accession>
<evidence type="ECO:0000256" key="3">
    <source>
        <dbReference type="ARBA" id="ARBA00022630"/>
    </source>
</evidence>
<dbReference type="EMBL" id="LCWF01000116">
    <property type="protein sequence ID" value="KKY18798.1"/>
    <property type="molecule type" value="Genomic_DNA"/>
</dbReference>
<organism evidence="8 9">
    <name type="scientific">Phaeomoniella chlamydospora</name>
    <name type="common">Phaeoacremonium chlamydosporum</name>
    <dbReference type="NCBI Taxonomy" id="158046"/>
    <lineage>
        <taxon>Eukaryota</taxon>
        <taxon>Fungi</taxon>
        <taxon>Dikarya</taxon>
        <taxon>Ascomycota</taxon>
        <taxon>Pezizomycotina</taxon>
        <taxon>Eurotiomycetes</taxon>
        <taxon>Chaetothyriomycetidae</taxon>
        <taxon>Phaeomoniellales</taxon>
        <taxon>Phaeomoniellaceae</taxon>
        <taxon>Phaeomoniella</taxon>
    </lineage>
</organism>